<feature type="compositionally biased region" description="Polar residues" evidence="1">
    <location>
        <begin position="333"/>
        <end position="366"/>
    </location>
</feature>
<dbReference type="Proteomes" id="UP001239445">
    <property type="component" value="Unassembled WGS sequence"/>
</dbReference>
<feature type="region of interest" description="Disordered" evidence="1">
    <location>
        <begin position="124"/>
        <end position="183"/>
    </location>
</feature>
<dbReference type="EMBL" id="MU839841">
    <property type="protein sequence ID" value="KAK1751809.1"/>
    <property type="molecule type" value="Genomic_DNA"/>
</dbReference>
<feature type="compositionally biased region" description="Basic and acidic residues" evidence="1">
    <location>
        <begin position="212"/>
        <end position="238"/>
    </location>
</feature>
<dbReference type="PANTHER" id="PTHR40625:SF1">
    <property type="entry name" value="AMP-ACTIVATED PROTEIN KINASE GLYCOGEN-BINDING DOMAIN-CONTAINING PROTEIN"/>
    <property type="match status" value="1"/>
</dbReference>
<evidence type="ECO:0000313" key="3">
    <source>
        <dbReference type="Proteomes" id="UP001239445"/>
    </source>
</evidence>
<dbReference type="PANTHER" id="PTHR40625">
    <property type="entry name" value="GTP-BINDING PROTEIN ESDC-RELATED"/>
    <property type="match status" value="1"/>
</dbReference>
<comment type="caution">
    <text evidence="2">The sequence shown here is derived from an EMBL/GenBank/DDBJ whole genome shotgun (WGS) entry which is preliminary data.</text>
</comment>
<evidence type="ECO:0000313" key="2">
    <source>
        <dbReference type="EMBL" id="KAK1751809.1"/>
    </source>
</evidence>
<feature type="region of interest" description="Disordered" evidence="1">
    <location>
        <begin position="278"/>
        <end position="305"/>
    </location>
</feature>
<gene>
    <name evidence="2" type="ORF">QBC47DRAFT_329577</name>
</gene>
<organism evidence="2 3">
    <name type="scientific">Echria macrotheca</name>
    <dbReference type="NCBI Taxonomy" id="438768"/>
    <lineage>
        <taxon>Eukaryota</taxon>
        <taxon>Fungi</taxon>
        <taxon>Dikarya</taxon>
        <taxon>Ascomycota</taxon>
        <taxon>Pezizomycotina</taxon>
        <taxon>Sordariomycetes</taxon>
        <taxon>Sordariomycetidae</taxon>
        <taxon>Sordariales</taxon>
        <taxon>Schizotheciaceae</taxon>
        <taxon>Echria</taxon>
    </lineage>
</organism>
<feature type="compositionally biased region" description="Low complexity" evidence="1">
    <location>
        <begin position="291"/>
        <end position="304"/>
    </location>
</feature>
<dbReference type="AlphaFoldDB" id="A0AAJ0B510"/>
<feature type="compositionally biased region" description="Acidic residues" evidence="1">
    <location>
        <begin position="239"/>
        <end position="249"/>
    </location>
</feature>
<accession>A0AAJ0B510</accession>
<feature type="region of interest" description="Disordered" evidence="1">
    <location>
        <begin position="199"/>
        <end position="255"/>
    </location>
</feature>
<feature type="region of interest" description="Disordered" evidence="1">
    <location>
        <begin position="318"/>
        <end position="408"/>
    </location>
</feature>
<proteinExistence type="predicted"/>
<protein>
    <submittedName>
        <fullName evidence="2">Uncharacterized protein</fullName>
    </submittedName>
</protein>
<name>A0AAJ0B510_9PEZI</name>
<evidence type="ECO:0000256" key="1">
    <source>
        <dbReference type="SAM" id="MobiDB-lite"/>
    </source>
</evidence>
<reference evidence="2" key="1">
    <citation type="submission" date="2023-06" db="EMBL/GenBank/DDBJ databases">
        <title>Genome-scale phylogeny and comparative genomics of the fungal order Sordariales.</title>
        <authorList>
            <consortium name="Lawrence Berkeley National Laboratory"/>
            <person name="Hensen N."/>
            <person name="Bonometti L."/>
            <person name="Westerberg I."/>
            <person name="Brannstrom I.O."/>
            <person name="Guillou S."/>
            <person name="Cros-Aarteil S."/>
            <person name="Calhoun S."/>
            <person name="Haridas S."/>
            <person name="Kuo A."/>
            <person name="Mondo S."/>
            <person name="Pangilinan J."/>
            <person name="Riley R."/>
            <person name="Labutti K."/>
            <person name="Andreopoulos B."/>
            <person name="Lipzen A."/>
            <person name="Chen C."/>
            <person name="Yanf M."/>
            <person name="Daum C."/>
            <person name="Ng V."/>
            <person name="Clum A."/>
            <person name="Steindorff A."/>
            <person name="Ohm R."/>
            <person name="Martin F."/>
            <person name="Silar P."/>
            <person name="Natvig D."/>
            <person name="Lalanne C."/>
            <person name="Gautier V."/>
            <person name="Ament-Velasquez S.L."/>
            <person name="Kruys A."/>
            <person name="Hutchinson M.I."/>
            <person name="Powell A.J."/>
            <person name="Barry K."/>
            <person name="Miller A.N."/>
            <person name="Grigoriev I.V."/>
            <person name="Debuchy R."/>
            <person name="Gladieux P."/>
            <person name="Thoren M.H."/>
            <person name="Johannesson H."/>
        </authorList>
    </citation>
    <scope>NUCLEOTIDE SEQUENCE</scope>
    <source>
        <strain evidence="2">PSN4</strain>
    </source>
</reference>
<feature type="compositionally biased region" description="Acidic residues" evidence="1">
    <location>
        <begin position="373"/>
        <end position="392"/>
    </location>
</feature>
<feature type="compositionally biased region" description="Pro residues" evidence="1">
    <location>
        <begin position="319"/>
        <end position="329"/>
    </location>
</feature>
<keyword evidence="3" id="KW-1185">Reference proteome</keyword>
<sequence length="494" mass="54187">MDPTTTLFTFMLHTHPSVQAVHLVGSWDNFGRAYSMERDIRRDRGQWRGCYSFKDIICDGDGGSLAPKRNGGLKMGQTYYYYYELDGSSETHDPALPTTNACPYLPGQTVNTLWVPIEQSSRKRSASLNSVREEDFKTMNPADKFTTPRPAPVPPTPETSTFRRVGSAPRLHHKRSARSLSPGSGWTFSPRRLFTRKPSFSSLTAEPEAQAWDERSVRSSDGSRSRDISPESLRRYLVDDDAVPSEEPETDRPAIAIPEDIVEELEDDDNFATSAVSESLPFTGLSPPPTQRSVTPSPSVTPVPLGNDAVAEVVEISAPAPPTRSPPMVPQLDLSSSDNNNPIPQSRFSFSDASYYSPQSPDSHSLPSFYHSEDEDDDERISSSNEEEEEDLSISLSPLHRRPANGRRSSFVRDLDAALSTYSLPQTSTHDHSAAEKLLRVDTGSSPALLASDVSAVGRGSAASLLTSPIPNSGLEELVSELGWMAEVIRGKDV</sequence>